<dbReference type="Pfam" id="PF00149">
    <property type="entry name" value="Metallophos"/>
    <property type="match status" value="1"/>
</dbReference>
<dbReference type="InterPro" id="IPR051158">
    <property type="entry name" value="Metallophosphoesterase_sf"/>
</dbReference>
<feature type="transmembrane region" description="Helical" evidence="1">
    <location>
        <begin position="35"/>
        <end position="53"/>
    </location>
</feature>
<organism evidence="3">
    <name type="scientific">uncultured Desulfobacterium sp</name>
    <dbReference type="NCBI Taxonomy" id="201089"/>
    <lineage>
        <taxon>Bacteria</taxon>
        <taxon>Pseudomonadati</taxon>
        <taxon>Thermodesulfobacteriota</taxon>
        <taxon>Desulfobacteria</taxon>
        <taxon>Desulfobacterales</taxon>
        <taxon>Desulfobacteriaceae</taxon>
        <taxon>Desulfobacterium</taxon>
        <taxon>environmental samples</taxon>
    </lineage>
</organism>
<dbReference type="Gene3D" id="3.60.21.10">
    <property type="match status" value="1"/>
</dbReference>
<sequence>MLFILCFSAIYLSLNYYVYSRIVGGLNLQPGARKIMLPCFLTLAALFIPCQILNRHFGAVWISPILYLSSVWLGLSSIAFSIFLIADISRIVIRTGKFRYYATISALILIVLTSGYSLYNQAGNPLIKEITIPIRKLPPALNGFTIVHLSDLHVDVSKSDHLLKNLVEKTLALKPELLVITGDLFDTDIRRMDNFCRILSGLNAKYGVYAVAGNHEFYNGIPLFMDIAEGLDIKVLRNTSVLIAEAIELAGIDDAHEAKRFLNISPEENLSKAFETVDFNKPVILLSHQPDVFALAREMGVDLQLSGHTHAGQIPPMDLLVQILYAYPFGMYQMASSYLYTTCGSAFWGPPMRLFSRSEIVKVILTTETD</sequence>
<dbReference type="SUPFAM" id="SSF56300">
    <property type="entry name" value="Metallo-dependent phosphatases"/>
    <property type="match status" value="1"/>
</dbReference>
<protein>
    <recommendedName>
        <fullName evidence="2">Calcineurin-like phosphoesterase domain-containing protein</fullName>
    </recommendedName>
</protein>
<dbReference type="EMBL" id="OJIN01000217">
    <property type="protein sequence ID" value="SPD75708.1"/>
    <property type="molecule type" value="Genomic_DNA"/>
</dbReference>
<dbReference type="GO" id="GO:0016787">
    <property type="term" value="F:hydrolase activity"/>
    <property type="evidence" value="ECO:0007669"/>
    <property type="project" value="InterPro"/>
</dbReference>
<dbReference type="PANTHER" id="PTHR31302">
    <property type="entry name" value="TRANSMEMBRANE PROTEIN WITH METALLOPHOSPHOESTERASE DOMAIN-RELATED"/>
    <property type="match status" value="1"/>
</dbReference>
<reference evidence="3" key="1">
    <citation type="submission" date="2018-01" db="EMBL/GenBank/DDBJ databases">
        <authorList>
            <person name="Regsiter A."/>
            <person name="William W."/>
        </authorList>
    </citation>
    <scope>NUCLEOTIDE SEQUENCE</scope>
    <source>
        <strain evidence="3">TRIP AH-1</strain>
    </source>
</reference>
<keyword evidence="1" id="KW-0472">Membrane</keyword>
<dbReference type="InterPro" id="IPR029052">
    <property type="entry name" value="Metallo-depent_PP-like"/>
</dbReference>
<feature type="transmembrane region" description="Helical" evidence="1">
    <location>
        <begin position="65"/>
        <end position="86"/>
    </location>
</feature>
<keyword evidence="1" id="KW-1133">Transmembrane helix</keyword>
<dbReference type="InterPro" id="IPR004843">
    <property type="entry name" value="Calcineurin-like_PHP"/>
</dbReference>
<evidence type="ECO:0000313" key="3">
    <source>
        <dbReference type="EMBL" id="SPD75708.1"/>
    </source>
</evidence>
<evidence type="ECO:0000259" key="2">
    <source>
        <dbReference type="Pfam" id="PF00149"/>
    </source>
</evidence>
<gene>
    <name evidence="3" type="ORF">PITCH_A720048</name>
</gene>
<proteinExistence type="predicted"/>
<accession>A0A445N1Y3</accession>
<name>A0A445N1Y3_9BACT</name>
<dbReference type="CDD" id="cd07385">
    <property type="entry name" value="MPP_YkuE_C"/>
    <property type="match status" value="1"/>
</dbReference>
<feature type="domain" description="Calcineurin-like phosphoesterase" evidence="2">
    <location>
        <begin position="145"/>
        <end position="311"/>
    </location>
</feature>
<evidence type="ECO:0000256" key="1">
    <source>
        <dbReference type="SAM" id="Phobius"/>
    </source>
</evidence>
<keyword evidence="1" id="KW-0812">Transmembrane</keyword>
<dbReference type="AlphaFoldDB" id="A0A445N1Y3"/>
<feature type="transmembrane region" description="Helical" evidence="1">
    <location>
        <begin position="98"/>
        <end position="119"/>
    </location>
</feature>
<dbReference type="PANTHER" id="PTHR31302:SF0">
    <property type="entry name" value="TRANSMEMBRANE PROTEIN WITH METALLOPHOSPHOESTERASE DOMAIN"/>
    <property type="match status" value="1"/>
</dbReference>